<feature type="domain" description="Carbohydrate kinase FGGY N-terminal" evidence="11">
    <location>
        <begin position="52"/>
        <end position="289"/>
    </location>
</feature>
<dbReference type="GO" id="GO:0005524">
    <property type="term" value="F:ATP binding"/>
    <property type="evidence" value="ECO:0007669"/>
    <property type="project" value="UniProtKB-UniRule"/>
</dbReference>
<dbReference type="HAMAP" id="MF_02220">
    <property type="entry name" value="XylB"/>
    <property type="match status" value="1"/>
</dbReference>
<dbReference type="PANTHER" id="PTHR43095">
    <property type="entry name" value="SUGAR KINASE"/>
    <property type="match status" value="1"/>
</dbReference>
<evidence type="ECO:0000256" key="9">
    <source>
        <dbReference type="RuleBase" id="RU003733"/>
    </source>
</evidence>
<dbReference type="InterPro" id="IPR018484">
    <property type="entry name" value="FGGY_N"/>
</dbReference>
<dbReference type="InterPro" id="IPR006000">
    <property type="entry name" value="Xylulokinase"/>
</dbReference>
<comment type="similarity">
    <text evidence="1 8 9">Belongs to the FGGY kinase family.</text>
</comment>
<evidence type="ECO:0000259" key="11">
    <source>
        <dbReference type="Pfam" id="PF00370"/>
    </source>
</evidence>
<dbReference type="InterPro" id="IPR018485">
    <property type="entry name" value="FGGY_C"/>
</dbReference>
<evidence type="ECO:0000256" key="10">
    <source>
        <dbReference type="RuleBase" id="RU364073"/>
    </source>
</evidence>
<dbReference type="PANTHER" id="PTHR43095:SF5">
    <property type="entry name" value="XYLULOSE KINASE"/>
    <property type="match status" value="1"/>
</dbReference>
<dbReference type="Pfam" id="PF02782">
    <property type="entry name" value="FGGY_C"/>
    <property type="match status" value="1"/>
</dbReference>
<proteinExistence type="inferred from homology"/>
<dbReference type="PIRSF" id="PIRSF000538">
    <property type="entry name" value="GlpK"/>
    <property type="match status" value="1"/>
</dbReference>
<evidence type="ECO:0000256" key="2">
    <source>
        <dbReference type="ARBA" id="ARBA00022629"/>
    </source>
</evidence>
<keyword evidence="7 8" id="KW-0119">Carbohydrate metabolism</keyword>
<comment type="catalytic activity">
    <reaction evidence="8 10">
        <text>D-xylulose + ATP = D-xylulose 5-phosphate + ADP + H(+)</text>
        <dbReference type="Rhea" id="RHEA:10964"/>
        <dbReference type="ChEBI" id="CHEBI:15378"/>
        <dbReference type="ChEBI" id="CHEBI:17140"/>
        <dbReference type="ChEBI" id="CHEBI:30616"/>
        <dbReference type="ChEBI" id="CHEBI:57737"/>
        <dbReference type="ChEBI" id="CHEBI:456216"/>
        <dbReference type="EC" id="2.7.1.17"/>
    </reaction>
</comment>
<dbReference type="EMBL" id="AB070944">
    <property type="protein sequence ID" value="BAB69233.1"/>
    <property type="molecule type" value="Genomic_DNA"/>
</dbReference>
<feature type="binding site" evidence="8">
    <location>
        <begin position="124"/>
        <end position="125"/>
    </location>
    <ligand>
        <name>substrate</name>
    </ligand>
</feature>
<keyword evidence="5 8" id="KW-0418">Kinase</keyword>
<dbReference type="PROSITE" id="PS00445">
    <property type="entry name" value="FGGY_KINASES_2"/>
    <property type="match status" value="1"/>
</dbReference>
<feature type="site" description="Important for activity" evidence="8">
    <location>
        <position position="56"/>
    </location>
</feature>
<accession>Q93HF4</accession>
<dbReference type="AlphaFoldDB" id="Q93HF4"/>
<dbReference type="SUPFAM" id="SSF53067">
    <property type="entry name" value="Actin-like ATPase domain"/>
    <property type="match status" value="2"/>
</dbReference>
<dbReference type="InterPro" id="IPR043129">
    <property type="entry name" value="ATPase_NBD"/>
</dbReference>
<evidence type="ECO:0000256" key="6">
    <source>
        <dbReference type="ARBA" id="ARBA00022840"/>
    </source>
</evidence>
<protein>
    <recommendedName>
        <fullName evidence="8 10">Xylulose kinase</fullName>
        <shortName evidence="8 10">Xylulokinase</shortName>
        <ecNumber evidence="8 10">2.7.1.17</ecNumber>
    </recommendedName>
</protein>
<keyword evidence="6 8" id="KW-0067">ATP-binding</keyword>
<feature type="domain" description="Carbohydrate kinase FGGY C-terminal" evidence="12">
    <location>
        <begin position="300"/>
        <end position="470"/>
    </location>
</feature>
<dbReference type="PROSITE" id="PS00933">
    <property type="entry name" value="FGGY_KINASES_1"/>
    <property type="match status" value="1"/>
</dbReference>
<dbReference type="EC" id="2.7.1.17" evidence="8 10"/>
<dbReference type="InterPro" id="IPR050406">
    <property type="entry name" value="FGGY_Carb_Kinase"/>
</dbReference>
<feature type="active site" description="Proton acceptor" evidence="8">
    <location>
        <position position="282"/>
    </location>
</feature>
<dbReference type="GO" id="GO:0042732">
    <property type="term" value="P:D-xylose metabolic process"/>
    <property type="evidence" value="ECO:0007669"/>
    <property type="project" value="UniProtKB-KW"/>
</dbReference>
<reference evidence="13" key="1">
    <citation type="journal article" date="2001" name="Proc. Natl. Acad. Sci. U.S.A.">
        <title>Genome sequence of an industrial microorganism Streptomyces avermitilis: deducing the ability of producing secondary metabolites.</title>
        <authorList>
            <person name="Omura S."/>
            <person name="Ikeda H."/>
            <person name="Ishikawa J."/>
            <person name="Hanamoto A."/>
            <person name="Takahashi C."/>
            <person name="Shinose M."/>
            <person name="Takahashi Y."/>
            <person name="Horikawa H."/>
            <person name="Nakazawa H."/>
            <person name="Osonoe T."/>
            <person name="Kikuchi H."/>
            <person name="Shiba T."/>
            <person name="Sakaki Y."/>
            <person name="Hattori M."/>
        </authorList>
    </citation>
    <scope>NUCLEOTIDE SEQUENCE</scope>
</reference>
<dbReference type="Gene3D" id="3.30.420.40">
    <property type="match status" value="2"/>
</dbReference>
<comment type="function">
    <text evidence="8">Catalyzes the phosphorylation of D-xylulose to D-xylulose 5-phosphate.</text>
</comment>
<organism evidence="13">
    <name type="scientific">Streptomyces avermitilis</name>
    <dbReference type="NCBI Taxonomy" id="33903"/>
    <lineage>
        <taxon>Bacteria</taxon>
        <taxon>Bacillati</taxon>
        <taxon>Actinomycetota</taxon>
        <taxon>Actinomycetes</taxon>
        <taxon>Kitasatosporales</taxon>
        <taxon>Streptomycetaceae</taxon>
        <taxon>Streptomyces</taxon>
    </lineage>
</organism>
<evidence type="ECO:0000259" key="12">
    <source>
        <dbReference type="Pfam" id="PF02782"/>
    </source>
</evidence>
<evidence type="ECO:0000256" key="8">
    <source>
        <dbReference type="HAMAP-Rule" id="MF_02220"/>
    </source>
</evidence>
<evidence type="ECO:0000256" key="3">
    <source>
        <dbReference type="ARBA" id="ARBA00022679"/>
    </source>
</evidence>
<evidence type="ECO:0000256" key="5">
    <source>
        <dbReference type="ARBA" id="ARBA00022777"/>
    </source>
</evidence>
<gene>
    <name evidence="8 10" type="primary">xylB</name>
</gene>
<dbReference type="GO" id="GO:0004856">
    <property type="term" value="F:D-xylulokinase activity"/>
    <property type="evidence" value="ECO:0007669"/>
    <property type="project" value="UniProtKB-UniRule"/>
</dbReference>
<dbReference type="InterPro" id="IPR018483">
    <property type="entry name" value="Carb_kinase_FGGY_CS"/>
</dbReference>
<evidence type="ECO:0000256" key="1">
    <source>
        <dbReference type="ARBA" id="ARBA00009156"/>
    </source>
</evidence>
<dbReference type="Pfam" id="PF00370">
    <property type="entry name" value="FGGY_N"/>
    <property type="match status" value="1"/>
</dbReference>
<evidence type="ECO:0000256" key="4">
    <source>
        <dbReference type="ARBA" id="ARBA00022741"/>
    </source>
</evidence>
<name>Q93HF4_STRAX</name>
<keyword evidence="3 8" id="KW-0808">Transferase</keyword>
<dbReference type="GO" id="GO:0005998">
    <property type="term" value="P:xylulose catabolic process"/>
    <property type="evidence" value="ECO:0007669"/>
    <property type="project" value="UniProtKB-UniRule"/>
</dbReference>
<evidence type="ECO:0000256" key="7">
    <source>
        <dbReference type="ARBA" id="ARBA00023277"/>
    </source>
</evidence>
<sequence length="524" mass="55144">MCLRRETRCFRSRGTGCPEALWSQRCFRSQQARSREPRKRESPMSAAEGPLVVGVDTSTQSTKALVVDASTGRVVASGQAPHTVSAGAGRESDPRQWWDALCEALHQCGDAAHEAAAISVGGQQHGLVTLDAHGDPVRPALLWNDVRSAPQARRLIEELGGPKAWAERTGSVPGPSFTVTKWAWLTEHEPEAVRATAAVRLPHDYLTERLTGQGTTDRGDVSGTGWWASATESYDEEVLTHVGLDPALLPRVVRPGEVVGTVRDSHDLPFSKGTLVAPGTGDNAAAALGLGLRPGTPVLSLGTSGTVYAVSTRRPADPTGTVAGFADARGDWLPLACTLNCTLAVDRVAALLGLDREAVEPGTGVTLLPYLDGERTPDLPHASGLLHGLRHDTTGGQLLQAAYDGAVHALLGALDLVLDADADRSAPLLLIGGGARGTAWQQTVRRLSGRPVQVPEARELVALGAAAQAAGVLTGEDPAAVARRWDTAHGPVLDAVERDEATLARISGVLSDAAPLLEREPDRR</sequence>
<keyword evidence="2 8" id="KW-0859">Xylose metabolism</keyword>
<dbReference type="NCBIfam" id="TIGR01312">
    <property type="entry name" value="XylB"/>
    <property type="match status" value="1"/>
</dbReference>
<dbReference type="InterPro" id="IPR000577">
    <property type="entry name" value="Carb_kinase_FGGY"/>
</dbReference>
<dbReference type="CDD" id="cd07809">
    <property type="entry name" value="ASKHA_NBD_FGGY_BaXK-like"/>
    <property type="match status" value="1"/>
</dbReference>
<keyword evidence="4 8" id="KW-0547">Nucleotide-binding</keyword>
<evidence type="ECO:0000313" key="13">
    <source>
        <dbReference type="EMBL" id="BAB69233.1"/>
    </source>
</evidence>